<sequence length="192" mass="21095">MEALKTNFTVNAKGLACPMPIVRTKKAINDLNPGEVLEVLATDKGSKADILAWAKSSGHQYLGTIEEGEVLKHYIRKASANEEREAAKFESVASNEDLQKQLDSNSDIVVLDVREPAEFAFGHIPNAISIPFGELEERIGEWNKDKKIYVVCRTGSRSDMASQTLAEKGFTNVTNVVPGMSEWNGPTETKVN</sequence>
<organism evidence="2 3">
    <name type="scientific">Cytobacillus oceanisediminis</name>
    <dbReference type="NCBI Taxonomy" id="665099"/>
    <lineage>
        <taxon>Bacteria</taxon>
        <taxon>Bacillati</taxon>
        <taxon>Bacillota</taxon>
        <taxon>Bacilli</taxon>
        <taxon>Bacillales</taxon>
        <taxon>Bacillaceae</taxon>
        <taxon>Cytobacillus</taxon>
    </lineage>
</organism>
<dbReference type="InterPro" id="IPR036868">
    <property type="entry name" value="TusA-like_sf"/>
</dbReference>
<dbReference type="Pfam" id="PF01206">
    <property type="entry name" value="TusA"/>
    <property type="match status" value="1"/>
</dbReference>
<dbReference type="PANTHER" id="PTHR43031">
    <property type="entry name" value="FAD-DEPENDENT OXIDOREDUCTASE"/>
    <property type="match status" value="1"/>
</dbReference>
<gene>
    <name evidence="2" type="ORF">DFO73_107202</name>
</gene>
<dbReference type="AlphaFoldDB" id="A0A2V2ZU37"/>
<dbReference type="SUPFAM" id="SSF52821">
    <property type="entry name" value="Rhodanese/Cell cycle control phosphatase"/>
    <property type="match status" value="1"/>
</dbReference>
<name>A0A2V2ZU37_9BACI</name>
<dbReference type="PANTHER" id="PTHR43031:SF1">
    <property type="entry name" value="PYRIDINE NUCLEOTIDE-DISULPHIDE OXIDOREDUCTASE"/>
    <property type="match status" value="1"/>
</dbReference>
<dbReference type="InterPro" id="IPR036873">
    <property type="entry name" value="Rhodanese-like_dom_sf"/>
</dbReference>
<dbReference type="OrthoDB" id="9796234at2"/>
<dbReference type="PROSITE" id="PS01148">
    <property type="entry name" value="UPF0033"/>
    <property type="match status" value="1"/>
</dbReference>
<dbReference type="SUPFAM" id="SSF64307">
    <property type="entry name" value="SirA-like"/>
    <property type="match status" value="1"/>
</dbReference>
<dbReference type="CDD" id="cd00158">
    <property type="entry name" value="RHOD"/>
    <property type="match status" value="1"/>
</dbReference>
<dbReference type="PROSITE" id="PS50206">
    <property type="entry name" value="RHODANESE_3"/>
    <property type="match status" value="1"/>
</dbReference>
<dbReference type="Gene3D" id="3.40.250.10">
    <property type="entry name" value="Rhodanese-like domain"/>
    <property type="match status" value="1"/>
</dbReference>
<comment type="caution">
    <text evidence="2">The sequence shown here is derived from an EMBL/GenBank/DDBJ whole genome shotgun (WGS) entry which is preliminary data.</text>
</comment>
<dbReference type="InterPro" id="IPR001455">
    <property type="entry name" value="TusA-like"/>
</dbReference>
<evidence type="ECO:0000313" key="2">
    <source>
        <dbReference type="EMBL" id="PWW27889.1"/>
    </source>
</evidence>
<dbReference type="SMART" id="SM00450">
    <property type="entry name" value="RHOD"/>
    <property type="match status" value="1"/>
</dbReference>
<dbReference type="InterPro" id="IPR001763">
    <property type="entry name" value="Rhodanese-like_dom"/>
</dbReference>
<evidence type="ECO:0000259" key="1">
    <source>
        <dbReference type="PROSITE" id="PS50206"/>
    </source>
</evidence>
<dbReference type="CDD" id="cd00291">
    <property type="entry name" value="SirA_YedF_YeeD"/>
    <property type="match status" value="1"/>
</dbReference>
<dbReference type="RefSeq" id="WP_110065518.1">
    <property type="nucleotide sequence ID" value="NZ_QGTW01000007.1"/>
</dbReference>
<dbReference type="Proteomes" id="UP000247150">
    <property type="component" value="Unassembled WGS sequence"/>
</dbReference>
<dbReference type="GO" id="GO:0016740">
    <property type="term" value="F:transferase activity"/>
    <property type="evidence" value="ECO:0007669"/>
    <property type="project" value="UniProtKB-KW"/>
</dbReference>
<reference evidence="2 3" key="1">
    <citation type="submission" date="2018-05" db="EMBL/GenBank/DDBJ databases">
        <title>Freshwater and sediment microbial communities from various areas in North America, analyzing microbe dynamics in response to fracking.</title>
        <authorList>
            <person name="Lamendella R."/>
        </authorList>
    </citation>
    <scope>NUCLEOTIDE SEQUENCE [LARGE SCALE GENOMIC DNA]</scope>
    <source>
        <strain evidence="2 3">15_TX</strain>
    </source>
</reference>
<protein>
    <submittedName>
        <fullName evidence="2">Rhodanese-related sulfurtransferase</fullName>
    </submittedName>
</protein>
<dbReference type="InterPro" id="IPR050229">
    <property type="entry name" value="GlpE_sulfurtransferase"/>
</dbReference>
<feature type="domain" description="Rhodanese" evidence="1">
    <location>
        <begin position="104"/>
        <end position="189"/>
    </location>
</feature>
<dbReference type="EMBL" id="QGTW01000007">
    <property type="protein sequence ID" value="PWW27889.1"/>
    <property type="molecule type" value="Genomic_DNA"/>
</dbReference>
<proteinExistence type="predicted"/>
<evidence type="ECO:0000313" key="3">
    <source>
        <dbReference type="Proteomes" id="UP000247150"/>
    </source>
</evidence>
<accession>A0A2V2ZU37</accession>
<dbReference type="Gene3D" id="3.30.110.40">
    <property type="entry name" value="TusA-like domain"/>
    <property type="match status" value="1"/>
</dbReference>
<keyword evidence="2" id="KW-0808">Transferase</keyword>
<dbReference type="Pfam" id="PF00581">
    <property type="entry name" value="Rhodanese"/>
    <property type="match status" value="1"/>
</dbReference>